<protein>
    <recommendedName>
        <fullName evidence="4 5">N5-carboxyaminoimidazole ribonucleotide synthase</fullName>
        <shortName evidence="4 5">N5-CAIR synthase</shortName>
        <ecNumber evidence="4 5">6.3.4.18</ecNumber>
    </recommendedName>
    <alternativeName>
        <fullName evidence="4 5">5-(carboxyamino)imidazole ribonucleotide synthetase</fullName>
    </alternativeName>
</protein>
<dbReference type="Gene3D" id="3.30.470.20">
    <property type="entry name" value="ATP-grasp fold, B domain"/>
    <property type="match status" value="1"/>
</dbReference>
<feature type="domain" description="ATP-grasp" evidence="6">
    <location>
        <begin position="100"/>
        <end position="303"/>
    </location>
</feature>
<keyword evidence="4 5" id="KW-0436">Ligase</keyword>
<feature type="binding site" evidence="4">
    <location>
        <position position="195"/>
    </location>
    <ligand>
        <name>ATP</name>
        <dbReference type="ChEBI" id="CHEBI:30616"/>
    </ligand>
</feature>
<keyword evidence="2 4" id="KW-0658">Purine biosynthesis</keyword>
<dbReference type="InterPro" id="IPR054350">
    <property type="entry name" value="PurT/PurK_preATP-grasp"/>
</dbReference>
<name>A0ABV9XJE7_9ACTN</name>
<dbReference type="Gene3D" id="3.30.1490.20">
    <property type="entry name" value="ATP-grasp fold, A domain"/>
    <property type="match status" value="1"/>
</dbReference>
<evidence type="ECO:0000256" key="1">
    <source>
        <dbReference type="ARBA" id="ARBA00022741"/>
    </source>
</evidence>
<dbReference type="NCBIfam" id="TIGR01161">
    <property type="entry name" value="purK"/>
    <property type="match status" value="1"/>
</dbReference>
<keyword evidence="3 4" id="KW-0067">ATP-binding</keyword>
<dbReference type="EMBL" id="JBHSJD010000017">
    <property type="protein sequence ID" value="MFC5024638.1"/>
    <property type="molecule type" value="Genomic_DNA"/>
</dbReference>
<feature type="binding site" evidence="4">
    <location>
        <begin position="187"/>
        <end position="190"/>
    </location>
    <ligand>
        <name>ATP</name>
        <dbReference type="ChEBI" id="CHEBI:30616"/>
    </ligand>
</feature>
<dbReference type="Pfam" id="PF17769">
    <property type="entry name" value="PurK_C"/>
    <property type="match status" value="1"/>
</dbReference>
<comment type="catalytic activity">
    <reaction evidence="4 5">
        <text>5-amino-1-(5-phospho-beta-D-ribosyl)imidazole + hydrogencarbonate + ATP = 5-carboxyamino-1-(5-phospho-D-ribosyl)imidazole + ADP + phosphate + 2 H(+)</text>
        <dbReference type="Rhea" id="RHEA:19317"/>
        <dbReference type="ChEBI" id="CHEBI:15378"/>
        <dbReference type="ChEBI" id="CHEBI:17544"/>
        <dbReference type="ChEBI" id="CHEBI:30616"/>
        <dbReference type="ChEBI" id="CHEBI:43474"/>
        <dbReference type="ChEBI" id="CHEBI:58730"/>
        <dbReference type="ChEBI" id="CHEBI:137981"/>
        <dbReference type="ChEBI" id="CHEBI:456216"/>
        <dbReference type="EC" id="6.3.4.18"/>
    </reaction>
</comment>
<dbReference type="Gene3D" id="3.40.50.20">
    <property type="match status" value="1"/>
</dbReference>
<comment type="function">
    <text evidence="4">Catalyzes the ATP-dependent conversion of 5-aminoimidazole ribonucleotide (AIR) and HCO(3)(-) to N5-carboxyaminoimidazole ribonucleotide (N5-CAIR).</text>
</comment>
<feature type="binding site" evidence="4">
    <location>
        <position position="154"/>
    </location>
    <ligand>
        <name>ATP</name>
        <dbReference type="ChEBI" id="CHEBI:30616"/>
    </ligand>
</feature>
<evidence type="ECO:0000256" key="2">
    <source>
        <dbReference type="ARBA" id="ARBA00022755"/>
    </source>
</evidence>
<dbReference type="GO" id="GO:0034028">
    <property type="term" value="F:5-(carboxyamino)imidazole ribonucleotide synthase activity"/>
    <property type="evidence" value="ECO:0007669"/>
    <property type="project" value="UniProtKB-EC"/>
</dbReference>
<dbReference type="InterPro" id="IPR003135">
    <property type="entry name" value="ATP-grasp_carboxylate-amine"/>
</dbReference>
<evidence type="ECO:0000259" key="6">
    <source>
        <dbReference type="PROSITE" id="PS50975"/>
    </source>
</evidence>
<dbReference type="SUPFAM" id="SSF51246">
    <property type="entry name" value="Rudiment single hybrid motif"/>
    <property type="match status" value="1"/>
</dbReference>
<evidence type="ECO:0000256" key="4">
    <source>
        <dbReference type="HAMAP-Rule" id="MF_01928"/>
    </source>
</evidence>
<feature type="binding site" evidence="4">
    <location>
        <position position="96"/>
    </location>
    <ligand>
        <name>ATP</name>
        <dbReference type="ChEBI" id="CHEBI:30616"/>
    </ligand>
</feature>
<dbReference type="Pfam" id="PF02222">
    <property type="entry name" value="ATP-grasp"/>
    <property type="match status" value="1"/>
</dbReference>
<dbReference type="InterPro" id="IPR040686">
    <property type="entry name" value="PurK_C"/>
</dbReference>
<dbReference type="Proteomes" id="UP001595829">
    <property type="component" value="Unassembled WGS sequence"/>
</dbReference>
<comment type="function">
    <text evidence="5">Catalyzes the ATP-dependent conversion of 5-aminoimidazole ribonucleotide (AIR) and HCO(3)- to N5-carboxyaminoimidazole ribonucleotide (N5-CAIR).</text>
</comment>
<dbReference type="SUPFAM" id="SSF52440">
    <property type="entry name" value="PreATP-grasp domain"/>
    <property type="match status" value="1"/>
</dbReference>
<dbReference type="InterPro" id="IPR011054">
    <property type="entry name" value="Rudment_hybrid_motif"/>
</dbReference>
<feature type="binding site" evidence="4">
    <location>
        <begin position="273"/>
        <end position="274"/>
    </location>
    <ligand>
        <name>ATP</name>
        <dbReference type="ChEBI" id="CHEBI:30616"/>
    </ligand>
</feature>
<dbReference type="InterPro" id="IPR016185">
    <property type="entry name" value="PreATP-grasp_dom_sf"/>
</dbReference>
<dbReference type="InterPro" id="IPR013815">
    <property type="entry name" value="ATP_grasp_subdomain_1"/>
</dbReference>
<proteinExistence type="inferred from homology"/>
<reference evidence="8" key="1">
    <citation type="journal article" date="2019" name="Int. J. Syst. Evol. Microbiol.">
        <title>The Global Catalogue of Microorganisms (GCM) 10K type strain sequencing project: providing services to taxonomists for standard genome sequencing and annotation.</title>
        <authorList>
            <consortium name="The Broad Institute Genomics Platform"/>
            <consortium name="The Broad Institute Genome Sequencing Center for Infectious Disease"/>
            <person name="Wu L."/>
            <person name="Ma J."/>
        </authorList>
    </citation>
    <scope>NUCLEOTIDE SEQUENCE [LARGE SCALE GENOMIC DNA]</scope>
    <source>
        <strain evidence="8">CGMCC 4.1648</strain>
    </source>
</reference>
<dbReference type="InterPro" id="IPR011761">
    <property type="entry name" value="ATP-grasp"/>
</dbReference>
<sequence length="389" mass="42330">MVGGGQLARMTHEAGIPLGIRFKLLSDSPQDSAAQVVSDVVIGDYRDLDTLRDFARGCDVITFDHEHVPTEHLRALEADGIPVRPGPDALVHAQDKGVMRAKLDAIGAPCPRHRIVTDPADAAAFAREVSGAERLDEGRWPGDGRAGGFPVILKTVRGGYDGKGVWFVRSEEDARDPFLAGVPVLAEEKVDFVRELAANIVRSPHGQAVAYPVVESRQVDGVCDTVIAPAPNLSDELALQAQELALRIGQELGVVGHLAVELFETRDGRILVNELAMRPHNSGHWTQDGAVTSQFANHVRAVLDLPLGDPRPRAKWTVMANVLGGDYPDMYQAYLHCMARDPQLKIHMYGKDVKPGRKVGHVNTYGDDLDDVLERARHAAGYLRGTIVE</sequence>
<evidence type="ECO:0000256" key="5">
    <source>
        <dbReference type="RuleBase" id="RU361200"/>
    </source>
</evidence>
<comment type="similarity">
    <text evidence="4 5">Belongs to the PurK/PurT family.</text>
</comment>
<dbReference type="SUPFAM" id="SSF56059">
    <property type="entry name" value="Glutathione synthetase ATP-binding domain-like"/>
    <property type="match status" value="1"/>
</dbReference>
<comment type="caution">
    <text evidence="4">Lacks conserved residue(s) required for the propagation of feature annotation.</text>
</comment>
<dbReference type="PANTHER" id="PTHR11609">
    <property type="entry name" value="PURINE BIOSYNTHESIS PROTEIN 6/7, PUR6/7"/>
    <property type="match status" value="1"/>
</dbReference>
<dbReference type="NCBIfam" id="NF004679">
    <property type="entry name" value="PRK06019.1-5"/>
    <property type="match status" value="1"/>
</dbReference>
<comment type="pathway">
    <text evidence="4 5">Purine metabolism; IMP biosynthesis via de novo pathway; 5-amino-1-(5-phospho-D-ribosyl)imidazole-4-carboxylate from 5-amino-1-(5-phospho-D-ribosyl)imidazole (N5-CAIR route): step 1/2.</text>
</comment>
<dbReference type="NCBIfam" id="NF004680">
    <property type="entry name" value="PRK06019.1-6"/>
    <property type="match status" value="1"/>
</dbReference>
<evidence type="ECO:0000313" key="8">
    <source>
        <dbReference type="Proteomes" id="UP001595829"/>
    </source>
</evidence>
<keyword evidence="8" id="KW-1185">Reference proteome</keyword>
<dbReference type="Pfam" id="PF22660">
    <property type="entry name" value="RS_preATP-grasp-like"/>
    <property type="match status" value="1"/>
</dbReference>
<dbReference type="EC" id="6.3.4.18" evidence="4 5"/>
<keyword evidence="1 4" id="KW-0547">Nucleotide-binding</keyword>
<comment type="caution">
    <text evidence="7">The sequence shown here is derived from an EMBL/GenBank/DDBJ whole genome shotgun (WGS) entry which is preliminary data.</text>
</comment>
<evidence type="ECO:0000256" key="3">
    <source>
        <dbReference type="ARBA" id="ARBA00022840"/>
    </source>
</evidence>
<evidence type="ECO:0000313" key="7">
    <source>
        <dbReference type="EMBL" id="MFC5024638.1"/>
    </source>
</evidence>
<dbReference type="RefSeq" id="WP_345694012.1">
    <property type="nucleotide sequence ID" value="NZ_BAABIT010000001.1"/>
</dbReference>
<dbReference type="HAMAP" id="MF_01928">
    <property type="entry name" value="PurK"/>
    <property type="match status" value="1"/>
</dbReference>
<gene>
    <name evidence="4 5" type="primary">purK</name>
    <name evidence="7" type="ORF">ACFPM3_21160</name>
</gene>
<dbReference type="PANTHER" id="PTHR11609:SF5">
    <property type="entry name" value="PHOSPHORIBOSYLAMINOIMIDAZOLE CARBOXYLASE"/>
    <property type="match status" value="1"/>
</dbReference>
<dbReference type="PROSITE" id="PS50975">
    <property type="entry name" value="ATP_GRASP"/>
    <property type="match status" value="1"/>
</dbReference>
<comment type="subunit">
    <text evidence="4 5">Homodimer.</text>
</comment>
<dbReference type="InterPro" id="IPR005875">
    <property type="entry name" value="PurK"/>
</dbReference>
<accession>A0ABV9XJE7</accession>
<organism evidence="7 8">
    <name type="scientific">Streptomyces coeruleoprunus</name>
    <dbReference type="NCBI Taxonomy" id="285563"/>
    <lineage>
        <taxon>Bacteria</taxon>
        <taxon>Bacillati</taxon>
        <taxon>Actinomycetota</taxon>
        <taxon>Actinomycetes</taxon>
        <taxon>Kitasatosporales</taxon>
        <taxon>Streptomycetaceae</taxon>
        <taxon>Streptomyces</taxon>
    </lineage>
</organism>